<sequence>MHEIRKLEYLRKQLGALEVLQKEASCHKLGNQDAAETIAKLQEKSTSFQRSRIQEFILKEATLQISKNNW</sequence>
<evidence type="ECO:0000313" key="2">
    <source>
        <dbReference type="Proteomes" id="UP000008311"/>
    </source>
</evidence>
<accession>B9SQJ6</accession>
<keyword evidence="2" id="KW-1185">Reference proteome</keyword>
<dbReference type="Proteomes" id="UP000008311">
    <property type="component" value="Unassembled WGS sequence"/>
</dbReference>
<organism evidence="1 2">
    <name type="scientific">Ricinus communis</name>
    <name type="common">Castor bean</name>
    <dbReference type="NCBI Taxonomy" id="3988"/>
    <lineage>
        <taxon>Eukaryota</taxon>
        <taxon>Viridiplantae</taxon>
        <taxon>Streptophyta</taxon>
        <taxon>Embryophyta</taxon>
        <taxon>Tracheophyta</taxon>
        <taxon>Spermatophyta</taxon>
        <taxon>Magnoliopsida</taxon>
        <taxon>eudicotyledons</taxon>
        <taxon>Gunneridae</taxon>
        <taxon>Pentapetalae</taxon>
        <taxon>rosids</taxon>
        <taxon>fabids</taxon>
        <taxon>Malpighiales</taxon>
        <taxon>Euphorbiaceae</taxon>
        <taxon>Acalyphoideae</taxon>
        <taxon>Acalypheae</taxon>
        <taxon>Ricinus</taxon>
    </lineage>
</organism>
<dbReference type="eggNOG" id="KOG0242">
    <property type="taxonomic scope" value="Eukaryota"/>
</dbReference>
<name>B9SQJ6_RICCO</name>
<proteinExistence type="predicted"/>
<reference evidence="2" key="1">
    <citation type="journal article" date="2010" name="Nat. Biotechnol.">
        <title>Draft genome sequence of the oilseed species Ricinus communis.</title>
        <authorList>
            <person name="Chan A.P."/>
            <person name="Crabtree J."/>
            <person name="Zhao Q."/>
            <person name="Lorenzi H."/>
            <person name="Orvis J."/>
            <person name="Puiu D."/>
            <person name="Melake-Berhan A."/>
            <person name="Jones K.M."/>
            <person name="Redman J."/>
            <person name="Chen G."/>
            <person name="Cahoon E.B."/>
            <person name="Gedil M."/>
            <person name="Stanke M."/>
            <person name="Haas B.J."/>
            <person name="Wortman J.R."/>
            <person name="Fraser-Liggett C.M."/>
            <person name="Ravel J."/>
            <person name="Rabinowicz P.D."/>
        </authorList>
    </citation>
    <scope>NUCLEOTIDE SEQUENCE [LARGE SCALE GENOMIC DNA]</scope>
    <source>
        <strain evidence="2">cv. Hale</strain>
    </source>
</reference>
<dbReference type="AlphaFoldDB" id="B9SQJ6"/>
<dbReference type="STRING" id="3988.B9SQJ6"/>
<protein>
    <submittedName>
        <fullName evidence="1">Uncharacterized protein</fullName>
    </submittedName>
</protein>
<gene>
    <name evidence="1" type="ORF">RCOM_0738940</name>
</gene>
<evidence type="ECO:0000313" key="1">
    <source>
        <dbReference type="EMBL" id="EEF34103.1"/>
    </source>
</evidence>
<dbReference type="InParanoid" id="B9SQJ6"/>
<dbReference type="EMBL" id="EQ974087">
    <property type="protein sequence ID" value="EEF34103.1"/>
    <property type="molecule type" value="Genomic_DNA"/>
</dbReference>